<dbReference type="PANTHER" id="PTHR11365">
    <property type="entry name" value="5-OXOPROLINASE RELATED"/>
    <property type="match status" value="1"/>
</dbReference>
<dbReference type="EMBL" id="FOUU01000006">
    <property type="protein sequence ID" value="SFM88669.1"/>
    <property type="molecule type" value="Genomic_DNA"/>
</dbReference>
<sequence length="524" mass="56065">MSREINPVLLEVFKNRFASIAEEMGVTLNRTAYSPNIKERRDFSCALFDAKGQMVAQAAHIPVHLGSMPLSVKSAIETCSFSPGDMVILNDPYKGGTHLPDVTLVAPVFAGSDGPVFFVANRAHHADIGGMSSGSMPLSRSLYQEGLIIPPVKLVEQGRLDRKIMDILLNNVRTPEEREGDLDAQIMANMTGIKRLEELISKYGLETCVSYAEALMDYAEKVMRGVISGIPDGTYSFTDFMDDDGVEREDIAIRLELKVSGDEAVLDFTGSDPQVAGSINAVYAITLSAALYVFRCLVDEDVPTNAGLIRPISVVTRKGTIVDAVFPAPVAGGNVETSQRIVDVILGALAQAIPEKIPAASQGTMNNITIGGVRPDSGVSFAYYETIGGGMGAASDGDGESAVHSHMTNTLNTPVEALEYTYPLMITTYSIRRGSGGEGRFRGGDGIVREIKLLTDSEVTILSERRRRGPYGLYGGEPGSRGRNIIVSDGVEREVGGKFHGYLKAGDVLRIETPGGGGYGSPEG</sequence>
<keyword evidence="3" id="KW-1185">Reference proteome</keyword>
<dbReference type="Pfam" id="PF02538">
    <property type="entry name" value="Hydantoinase_B"/>
    <property type="match status" value="1"/>
</dbReference>
<dbReference type="AlphaFoldDB" id="A0A1I4UI43"/>
<feature type="domain" description="Hydantoinase B/oxoprolinase" evidence="1">
    <location>
        <begin position="6"/>
        <end position="522"/>
    </location>
</feature>
<dbReference type="STRING" id="39841.SAMN05660836_01814"/>
<dbReference type="RefSeq" id="WP_093395184.1">
    <property type="nucleotide sequence ID" value="NZ_FOUU01000006.1"/>
</dbReference>
<accession>A0A1I4UI43</accession>
<name>A0A1I4UI43_9BACT</name>
<proteinExistence type="predicted"/>
<dbReference type="GO" id="GO:0005829">
    <property type="term" value="C:cytosol"/>
    <property type="evidence" value="ECO:0007669"/>
    <property type="project" value="TreeGrafter"/>
</dbReference>
<dbReference type="GO" id="GO:0017168">
    <property type="term" value="F:5-oxoprolinase (ATP-hydrolyzing) activity"/>
    <property type="evidence" value="ECO:0007669"/>
    <property type="project" value="TreeGrafter"/>
</dbReference>
<dbReference type="InterPro" id="IPR003692">
    <property type="entry name" value="Hydantoinase_B"/>
</dbReference>
<dbReference type="InterPro" id="IPR045079">
    <property type="entry name" value="Oxoprolinase-like"/>
</dbReference>
<dbReference type="OrthoDB" id="9761586at2"/>
<dbReference type="PANTHER" id="PTHR11365:SF23">
    <property type="entry name" value="HYPOTHETICAL 5-OXOPROLINASE (EUROFUNG)-RELATED"/>
    <property type="match status" value="1"/>
</dbReference>
<evidence type="ECO:0000259" key="1">
    <source>
        <dbReference type="Pfam" id="PF02538"/>
    </source>
</evidence>
<protein>
    <submittedName>
        <fullName evidence="2">N-methylhydantoinase B</fullName>
    </submittedName>
</protein>
<organism evidence="2 3">
    <name type="scientific">Thermodesulforhabdus norvegica</name>
    <dbReference type="NCBI Taxonomy" id="39841"/>
    <lineage>
        <taxon>Bacteria</taxon>
        <taxon>Pseudomonadati</taxon>
        <taxon>Thermodesulfobacteriota</taxon>
        <taxon>Syntrophobacteria</taxon>
        <taxon>Syntrophobacterales</taxon>
        <taxon>Thermodesulforhabdaceae</taxon>
        <taxon>Thermodesulforhabdus</taxon>
    </lineage>
</organism>
<reference evidence="2 3" key="1">
    <citation type="submission" date="2016-10" db="EMBL/GenBank/DDBJ databases">
        <authorList>
            <person name="de Groot N.N."/>
        </authorList>
    </citation>
    <scope>NUCLEOTIDE SEQUENCE [LARGE SCALE GENOMIC DNA]</scope>
    <source>
        <strain evidence="2 3">DSM 9990</strain>
    </source>
</reference>
<dbReference type="GO" id="GO:0006749">
    <property type="term" value="P:glutathione metabolic process"/>
    <property type="evidence" value="ECO:0007669"/>
    <property type="project" value="TreeGrafter"/>
</dbReference>
<evidence type="ECO:0000313" key="3">
    <source>
        <dbReference type="Proteomes" id="UP000199611"/>
    </source>
</evidence>
<evidence type="ECO:0000313" key="2">
    <source>
        <dbReference type="EMBL" id="SFM88669.1"/>
    </source>
</evidence>
<gene>
    <name evidence="2" type="ORF">SAMN05660836_01814</name>
</gene>
<dbReference type="Proteomes" id="UP000199611">
    <property type="component" value="Unassembled WGS sequence"/>
</dbReference>